<feature type="chain" id="PRO_5047100515" evidence="1">
    <location>
        <begin position="30"/>
        <end position="274"/>
    </location>
</feature>
<gene>
    <name evidence="2" type="ORF">JOC58_004259</name>
</gene>
<evidence type="ECO:0000256" key="1">
    <source>
        <dbReference type="SAM" id="SignalP"/>
    </source>
</evidence>
<proteinExistence type="predicted"/>
<dbReference type="EMBL" id="JAVDQH010000026">
    <property type="protein sequence ID" value="MDR6246328.1"/>
    <property type="molecule type" value="Genomic_DNA"/>
</dbReference>
<accession>A0ABU1J486</accession>
<evidence type="ECO:0000313" key="2">
    <source>
        <dbReference type="EMBL" id="MDR6246328.1"/>
    </source>
</evidence>
<comment type="caution">
    <text evidence="2">The sequence shown here is derived from an EMBL/GenBank/DDBJ whole genome shotgun (WGS) entry which is preliminary data.</text>
</comment>
<sequence>MKTKILISSTIAALLATSAVLPNVPIAQAQNLMNEESLDKMDSQELFNYVYSNSQAKTEQIKTDDGETLTSINLEMDSDDIKSSNLSQDNKRMLENSLAPSIDGEEKALKSKTIVSVLTAQDEVTVEQNRKELLSNTSSSLASAAATGGGSVYDQASKEGYGTVVGTLNYVSTTKQNVDYFGIKSISGKFFPIGDTIIVSRTMIAGQVGPGVNKVQYYYPSQNSKTTYTLNWTSDSMLAPRGASVVGMNIKMDVKKGANGKVFTVQKPVNIINY</sequence>
<dbReference type="RefSeq" id="WP_188778216.1">
    <property type="nucleotide sequence ID" value="NZ_BMMB01000015.1"/>
</dbReference>
<evidence type="ECO:0000313" key="3">
    <source>
        <dbReference type="Proteomes" id="UP001185028"/>
    </source>
</evidence>
<keyword evidence="3" id="KW-1185">Reference proteome</keyword>
<protein>
    <submittedName>
        <fullName evidence="2">Uncharacterized protein</fullName>
    </submittedName>
</protein>
<name>A0ABU1J486_9BACL</name>
<keyword evidence="1" id="KW-0732">Signal</keyword>
<dbReference type="Proteomes" id="UP001185028">
    <property type="component" value="Unassembled WGS sequence"/>
</dbReference>
<feature type="signal peptide" evidence="1">
    <location>
        <begin position="1"/>
        <end position="29"/>
    </location>
</feature>
<reference evidence="2 3" key="1">
    <citation type="submission" date="2023-07" db="EMBL/GenBank/DDBJ databases">
        <title>Genomic Encyclopedia of Type Strains, Phase IV (KMG-IV): sequencing the most valuable type-strain genomes for metagenomic binning, comparative biology and taxonomic classification.</title>
        <authorList>
            <person name="Goeker M."/>
        </authorList>
    </citation>
    <scope>NUCLEOTIDE SEQUENCE [LARGE SCALE GENOMIC DNA]</scope>
    <source>
        <strain evidence="2 3">DSM 22170</strain>
    </source>
</reference>
<organism evidence="2 3">
    <name type="scientific">Paenibacillus hunanensis</name>
    <dbReference type="NCBI Taxonomy" id="539262"/>
    <lineage>
        <taxon>Bacteria</taxon>
        <taxon>Bacillati</taxon>
        <taxon>Bacillota</taxon>
        <taxon>Bacilli</taxon>
        <taxon>Bacillales</taxon>
        <taxon>Paenibacillaceae</taxon>
        <taxon>Paenibacillus</taxon>
    </lineage>
</organism>